<comment type="catalytic activity">
    <reaction evidence="7 8">
        <text>(2R)-O-phospho-3-sulfolactate + H2O = (2R)-3-sulfolactate + phosphate</text>
        <dbReference type="Rhea" id="RHEA:23416"/>
        <dbReference type="ChEBI" id="CHEBI:15377"/>
        <dbReference type="ChEBI" id="CHEBI:15597"/>
        <dbReference type="ChEBI" id="CHEBI:43474"/>
        <dbReference type="ChEBI" id="CHEBI:58738"/>
        <dbReference type="EC" id="3.1.3.71"/>
    </reaction>
</comment>
<keyword evidence="10" id="KW-1185">Reference proteome</keyword>
<dbReference type="Gene3D" id="3.90.1560.10">
    <property type="entry name" value="ComB-like"/>
    <property type="match status" value="1"/>
</dbReference>
<accession>A0ABS1HL35</accession>
<evidence type="ECO:0000256" key="5">
    <source>
        <dbReference type="ARBA" id="ARBA00022801"/>
    </source>
</evidence>
<comment type="similarity">
    <text evidence="2 8">Belongs to the ComB family.</text>
</comment>
<reference evidence="9 10" key="1">
    <citation type="submission" date="2021-01" db="EMBL/GenBank/DDBJ databases">
        <title>Carboxyliciviraga sp.nov., isolated from coastal sediments.</title>
        <authorList>
            <person name="Lu D."/>
            <person name="Zhang T."/>
        </authorList>
    </citation>
    <scope>NUCLEOTIDE SEQUENCE [LARGE SCALE GENOMIC DNA]</scope>
    <source>
        <strain evidence="9 10">N1Y132</strain>
    </source>
</reference>
<dbReference type="RefSeq" id="WP_200465616.1">
    <property type="nucleotide sequence ID" value="NZ_JAENRR010000033.1"/>
</dbReference>
<gene>
    <name evidence="8" type="primary">comB</name>
    <name evidence="9" type="ORF">JIV24_13675</name>
</gene>
<dbReference type="EC" id="3.1.3.71" evidence="3 8"/>
<comment type="caution">
    <text evidence="9">The sequence shown here is derived from an EMBL/GenBank/DDBJ whole genome shotgun (WGS) entry which is preliminary data.</text>
</comment>
<proteinExistence type="inferred from homology"/>
<evidence type="ECO:0000256" key="6">
    <source>
        <dbReference type="ARBA" id="ARBA00022842"/>
    </source>
</evidence>
<dbReference type="InterPro" id="IPR005238">
    <property type="entry name" value="ComB-like"/>
</dbReference>
<dbReference type="EMBL" id="JAENRR010000033">
    <property type="protein sequence ID" value="MBK3518388.1"/>
    <property type="molecule type" value="Genomic_DNA"/>
</dbReference>
<keyword evidence="6 8" id="KW-0460">Magnesium</keyword>
<dbReference type="Pfam" id="PF04029">
    <property type="entry name" value="2-ph_phosp"/>
    <property type="match status" value="1"/>
</dbReference>
<evidence type="ECO:0000256" key="8">
    <source>
        <dbReference type="HAMAP-Rule" id="MF_00490"/>
    </source>
</evidence>
<evidence type="ECO:0000256" key="4">
    <source>
        <dbReference type="ARBA" id="ARBA00021948"/>
    </source>
</evidence>
<evidence type="ECO:0000313" key="9">
    <source>
        <dbReference type="EMBL" id="MBK3518388.1"/>
    </source>
</evidence>
<dbReference type="PANTHER" id="PTHR37311">
    <property type="entry name" value="2-PHOSPHOSULFOLACTATE PHOSPHATASE-RELATED"/>
    <property type="match status" value="1"/>
</dbReference>
<name>A0ABS1HL35_9BACT</name>
<keyword evidence="5 8" id="KW-0378">Hydrolase</keyword>
<evidence type="ECO:0000256" key="1">
    <source>
        <dbReference type="ARBA" id="ARBA00001946"/>
    </source>
</evidence>
<evidence type="ECO:0000256" key="7">
    <source>
        <dbReference type="ARBA" id="ARBA00033711"/>
    </source>
</evidence>
<comment type="cofactor">
    <cofactor evidence="1 8">
        <name>Mg(2+)</name>
        <dbReference type="ChEBI" id="CHEBI:18420"/>
    </cofactor>
</comment>
<dbReference type="Proteomes" id="UP000605676">
    <property type="component" value="Unassembled WGS sequence"/>
</dbReference>
<sequence>MKLEVIGTAQQVSADLVKGKTVVVIDVLRATSVMVSALNNGAKGIIPVLSPDDAFDIKKENGTDVILGGERHAEPIEGFDYGNSPLSYNKEVIAGKLLVMTTTNGTLAINNSLSAKELLIASFANDKAIVNEIKNHKDVVLVCSGNNGLYTLEDALCAGRIIHLLQEQSVELELTDFALTIESLYEINATKLHETASKGYHYNVLKTKGYLKDLEYCFRSGICDNVPHWNGQVIENKS</sequence>
<evidence type="ECO:0000313" key="10">
    <source>
        <dbReference type="Proteomes" id="UP000605676"/>
    </source>
</evidence>
<protein>
    <recommendedName>
        <fullName evidence="4 8">Probable 2-phosphosulfolactate phosphatase</fullName>
        <ecNumber evidence="3 8">3.1.3.71</ecNumber>
    </recommendedName>
</protein>
<organism evidence="9 10">
    <name type="scientific">Carboxylicivirga marina</name>
    <dbReference type="NCBI Taxonomy" id="2800988"/>
    <lineage>
        <taxon>Bacteria</taxon>
        <taxon>Pseudomonadati</taxon>
        <taxon>Bacteroidota</taxon>
        <taxon>Bacteroidia</taxon>
        <taxon>Marinilabiliales</taxon>
        <taxon>Marinilabiliaceae</taxon>
        <taxon>Carboxylicivirga</taxon>
    </lineage>
</organism>
<dbReference type="SUPFAM" id="SSF142823">
    <property type="entry name" value="ComB-like"/>
    <property type="match status" value="1"/>
</dbReference>
<evidence type="ECO:0000256" key="2">
    <source>
        <dbReference type="ARBA" id="ARBA00009997"/>
    </source>
</evidence>
<evidence type="ECO:0000256" key="3">
    <source>
        <dbReference type="ARBA" id="ARBA00012953"/>
    </source>
</evidence>
<dbReference type="InterPro" id="IPR036702">
    <property type="entry name" value="ComB-like_sf"/>
</dbReference>
<dbReference type="PANTHER" id="PTHR37311:SF1">
    <property type="entry name" value="2-PHOSPHOSULFOLACTATE PHOSPHATASE-RELATED"/>
    <property type="match status" value="1"/>
</dbReference>
<dbReference type="HAMAP" id="MF_00490">
    <property type="entry name" value="ComB"/>
    <property type="match status" value="1"/>
</dbReference>